<reference evidence="11" key="1">
    <citation type="submission" date="2025-08" db="UniProtKB">
        <authorList>
            <consortium name="RefSeq"/>
        </authorList>
    </citation>
    <scope>IDENTIFICATION</scope>
    <source>
        <strain evidence="11">Tuebingen</strain>
        <tissue evidence="11">Fibroblasts and whole tissue</tissue>
    </source>
</reference>
<evidence type="ECO:0000256" key="7">
    <source>
        <dbReference type="ARBA" id="ARBA00025377"/>
    </source>
</evidence>
<organism evidence="10 11">
    <name type="scientific">Danio rerio</name>
    <name type="common">Zebrafish</name>
    <name type="synonym">Brachydanio rerio</name>
    <dbReference type="NCBI Taxonomy" id="7955"/>
    <lineage>
        <taxon>Eukaryota</taxon>
        <taxon>Metazoa</taxon>
        <taxon>Chordata</taxon>
        <taxon>Craniata</taxon>
        <taxon>Vertebrata</taxon>
        <taxon>Euteleostomi</taxon>
        <taxon>Actinopterygii</taxon>
        <taxon>Neopterygii</taxon>
        <taxon>Teleostei</taxon>
        <taxon>Ostariophysi</taxon>
        <taxon>Cypriniformes</taxon>
        <taxon>Danionidae</taxon>
        <taxon>Danioninae</taxon>
        <taxon>Danio</taxon>
    </lineage>
</organism>
<comment type="catalytic activity">
    <reaction evidence="1 9">
        <text>3',5'-cyclic GMP + H2O = GMP + H(+)</text>
        <dbReference type="Rhea" id="RHEA:16957"/>
        <dbReference type="ChEBI" id="CHEBI:15377"/>
        <dbReference type="ChEBI" id="CHEBI:15378"/>
        <dbReference type="ChEBI" id="CHEBI:57746"/>
        <dbReference type="ChEBI" id="CHEBI:58115"/>
        <dbReference type="EC" id="3.1.4.35"/>
    </reaction>
</comment>
<evidence type="ECO:0000256" key="4">
    <source>
        <dbReference type="ARBA" id="ARBA00022606"/>
    </source>
</evidence>
<evidence type="ECO:0000256" key="6">
    <source>
        <dbReference type="ARBA" id="ARBA00023305"/>
    </source>
</evidence>
<keyword evidence="6" id="KW-0844">Vision</keyword>
<dbReference type="EC" id="3.1.4.35" evidence="9"/>
<evidence type="ECO:0000256" key="3">
    <source>
        <dbReference type="ARBA" id="ARBA00022535"/>
    </source>
</evidence>
<keyword evidence="3 9" id="KW-0140">cGMP</keyword>
<dbReference type="Pfam" id="PF04868">
    <property type="entry name" value="PDE6_gamma"/>
    <property type="match status" value="1"/>
</dbReference>
<dbReference type="Proteomes" id="UP000000437">
    <property type="component" value="Chromosome 3"/>
</dbReference>
<proteinExistence type="inferred from homology"/>
<dbReference type="GO" id="GO:0007601">
    <property type="term" value="P:visual perception"/>
    <property type="evidence" value="ECO:0007669"/>
    <property type="project" value="UniProtKB-KW"/>
</dbReference>
<keyword evidence="4 9" id="KW-0716">Sensory transduction</keyword>
<dbReference type="Gene3D" id="4.10.1120.10">
    <property type="entry name" value="Retinal cGMP phosphodiesterase, gamma subunit"/>
    <property type="match status" value="1"/>
</dbReference>
<gene>
    <name evidence="11" type="primary">LOC100534952</name>
</gene>
<evidence type="ECO:0000256" key="8">
    <source>
        <dbReference type="ARBA" id="ARBA00038660"/>
    </source>
</evidence>
<dbReference type="InterPro" id="IPR037030">
    <property type="entry name" value="PDE6_gamma_sf"/>
</dbReference>
<dbReference type="InterPro" id="IPR006952">
    <property type="entry name" value="PDE6_gamma"/>
</dbReference>
<comment type="similarity">
    <text evidence="2 9">Belongs to the rod/cone cGMP-PDE gamma subunit family.</text>
</comment>
<evidence type="ECO:0000256" key="5">
    <source>
        <dbReference type="ARBA" id="ARBA00022801"/>
    </source>
</evidence>
<dbReference type="PANTHER" id="PTHR12122:SF5">
    <property type="entry name" value="RETINAL CONE RHODOPSIN-SENSITIVE CGMP 3',5'-CYCLIC PHOSPHODIESTERASE SUBUNIT GAMMA"/>
    <property type="match status" value="1"/>
</dbReference>
<dbReference type="GeneID" id="100534952"/>
<comment type="subunit">
    <text evidence="8">Tetramer composed of two catalytic chains (alpha and beta), and two inhibitory chains (gamma).</text>
</comment>
<comment type="function">
    <text evidence="7 9">Participates in processes of transmission and amplification of the visual signal. cGMP-PDEs are the effector molecules in G-protein-mediated phototransduction in vertebrate rods and cones.</text>
</comment>
<accession>A0A8M1RIJ4</accession>
<evidence type="ECO:0000256" key="9">
    <source>
        <dbReference type="PIRNR" id="PIRNR000969"/>
    </source>
</evidence>
<dbReference type="RefSeq" id="XP_003198167.5">
    <property type="nucleotide sequence ID" value="XM_003198119.7"/>
</dbReference>
<keyword evidence="10" id="KW-1185">Reference proteome</keyword>
<protein>
    <recommendedName>
        <fullName evidence="9">Rhodopsin-sensitive cGMP 3',5'-cyclic phosphodiesterase subunit gamma</fullName>
        <ecNumber evidence="9">3.1.4.35</ecNumber>
    </recommendedName>
</protein>
<dbReference type="AlphaFoldDB" id="A0A8M1RIJ4"/>
<dbReference type="PANTHER" id="PTHR12122">
    <property type="entry name" value="RETINAL CONE RHODOPSIN-SENSITIVE CGMP 3',5'-CYCLIC PHOSPHODIESTERASE GAMMA-SUBUNIT-RELATED"/>
    <property type="match status" value="1"/>
</dbReference>
<dbReference type="GO" id="GO:0047555">
    <property type="term" value="F:3',5'-cyclic-GMP phosphodiesterase activity"/>
    <property type="evidence" value="ECO:0007669"/>
    <property type="project" value="UniProtKB-EC"/>
</dbReference>
<dbReference type="PIRSF" id="PIRSF000969">
    <property type="entry name" value="35-cGMP_Pdiase_g"/>
    <property type="match status" value="1"/>
</dbReference>
<evidence type="ECO:0000256" key="1">
    <source>
        <dbReference type="ARBA" id="ARBA00000583"/>
    </source>
</evidence>
<keyword evidence="5 9" id="KW-0378">Hydrolase</keyword>
<dbReference type="GO" id="GO:0030553">
    <property type="term" value="F:cGMP binding"/>
    <property type="evidence" value="ECO:0007669"/>
    <property type="project" value="InterPro"/>
</dbReference>
<dbReference type="KEGG" id="dre:100534952"/>
<sequence length="192" mass="21220">MKHMCCLIHARLSWCTVEHELTIQKDLSMKASLCLDGNPCPLPDFTCNSLLLRHCANLSGFIVDTLTQAQASRGVFKPLSSTPKREKRPATLELTRTNRTETKSKMNSRNCNSLNNSQVRARAGTTTPRSGPPEFKQGMIRQFKSKTPKKGVKGSGDEIPGMDGLGTDTTVVCPWEAFSHLELNQLAQYGII</sequence>
<evidence type="ECO:0000313" key="11">
    <source>
        <dbReference type="RefSeq" id="XP_003198167.5"/>
    </source>
</evidence>
<name>A0A8M1RIJ4_DANRE</name>
<evidence type="ECO:0000256" key="2">
    <source>
        <dbReference type="ARBA" id="ARBA00006377"/>
    </source>
</evidence>
<evidence type="ECO:0000313" key="10">
    <source>
        <dbReference type="Proteomes" id="UP000000437"/>
    </source>
</evidence>